<comment type="caution">
    <text evidence="11">The sequence shown here is derived from an EMBL/GenBank/DDBJ whole genome shotgun (WGS) entry which is preliminary data.</text>
</comment>
<evidence type="ECO:0000256" key="1">
    <source>
        <dbReference type="ARBA" id="ARBA00000901"/>
    </source>
</evidence>
<dbReference type="GO" id="GO:0003949">
    <property type="term" value="F:1-(5-phosphoribosyl)-5-[(5-phosphoribosylamino)methylideneamino]imidazole-4-carboxamide isomerase activity"/>
    <property type="evidence" value="ECO:0007669"/>
    <property type="project" value="UniProtKB-UniRule"/>
</dbReference>
<evidence type="ECO:0000256" key="7">
    <source>
        <dbReference type="ARBA" id="ARBA00023102"/>
    </source>
</evidence>
<keyword evidence="6 9" id="KW-0028">Amino-acid biosynthesis</keyword>
<evidence type="ECO:0000256" key="3">
    <source>
        <dbReference type="ARBA" id="ARBA00005133"/>
    </source>
</evidence>
<gene>
    <name evidence="9" type="primary">hisA</name>
    <name evidence="11" type="ORF">HUK65_00120</name>
</gene>
<evidence type="ECO:0000313" key="12">
    <source>
        <dbReference type="Proteomes" id="UP000529417"/>
    </source>
</evidence>
<dbReference type="Pfam" id="PF00977">
    <property type="entry name" value="His_biosynth"/>
    <property type="match status" value="1"/>
</dbReference>
<dbReference type="GO" id="GO:0005737">
    <property type="term" value="C:cytoplasm"/>
    <property type="evidence" value="ECO:0007669"/>
    <property type="project" value="UniProtKB-SubCell"/>
</dbReference>
<dbReference type="AlphaFoldDB" id="A0A7Z0KYH1"/>
<proteinExistence type="inferred from homology"/>
<dbReference type="SUPFAM" id="SSF51366">
    <property type="entry name" value="Ribulose-phoshate binding barrel"/>
    <property type="match status" value="1"/>
</dbReference>
<keyword evidence="5 9" id="KW-0963">Cytoplasm</keyword>
<keyword evidence="7 9" id="KW-0368">Histidine biosynthesis</keyword>
<dbReference type="InterPro" id="IPR044524">
    <property type="entry name" value="Isoase_HisA-like"/>
</dbReference>
<dbReference type="Proteomes" id="UP000529417">
    <property type="component" value="Unassembled WGS sequence"/>
</dbReference>
<dbReference type="InterPro" id="IPR023016">
    <property type="entry name" value="HisA/PriA"/>
</dbReference>
<evidence type="ECO:0000256" key="6">
    <source>
        <dbReference type="ARBA" id="ARBA00022605"/>
    </source>
</evidence>
<keyword evidence="12" id="KW-1185">Reference proteome</keyword>
<dbReference type="FunFam" id="3.20.20.70:FF:000009">
    <property type="entry name" value="1-(5-phosphoribosyl)-5-[(5-phosphoribosylamino)methylideneamino] imidazole-4-carboxamide isomerase"/>
    <property type="match status" value="1"/>
</dbReference>
<accession>A0A7Z0KYH1</accession>
<dbReference type="PANTHER" id="PTHR43090:SF2">
    <property type="entry name" value="1-(5-PHOSPHORIBOSYL)-5-[(5-PHOSPHORIBOSYLAMINO)METHYLIDENEAMINO] IMIDAZOLE-4-CARBOXAMIDE ISOMERASE"/>
    <property type="match status" value="1"/>
</dbReference>
<evidence type="ECO:0000256" key="8">
    <source>
        <dbReference type="ARBA" id="ARBA00023235"/>
    </source>
</evidence>
<dbReference type="EMBL" id="JACBXS010000001">
    <property type="protein sequence ID" value="NYS23378.1"/>
    <property type="molecule type" value="Genomic_DNA"/>
</dbReference>
<evidence type="ECO:0000256" key="10">
    <source>
        <dbReference type="RuleBase" id="RU003657"/>
    </source>
</evidence>
<feature type="active site" description="Proton acceptor" evidence="9">
    <location>
        <position position="8"/>
    </location>
</feature>
<organism evidence="11 12">
    <name type="scientific">Rhabdonatronobacter sediminivivens</name>
    <dbReference type="NCBI Taxonomy" id="2743469"/>
    <lineage>
        <taxon>Bacteria</taxon>
        <taxon>Pseudomonadati</taxon>
        <taxon>Pseudomonadota</taxon>
        <taxon>Alphaproteobacteria</taxon>
        <taxon>Rhodobacterales</taxon>
        <taxon>Paracoccaceae</taxon>
        <taxon>Rhabdonatronobacter</taxon>
    </lineage>
</organism>
<comment type="catalytic activity">
    <reaction evidence="1 9">
        <text>1-(5-phospho-beta-D-ribosyl)-5-[(5-phospho-beta-D-ribosylamino)methylideneamino]imidazole-4-carboxamide = 5-[(5-phospho-1-deoxy-D-ribulos-1-ylimino)methylamino]-1-(5-phospho-beta-D-ribosyl)imidazole-4-carboxamide</text>
        <dbReference type="Rhea" id="RHEA:15469"/>
        <dbReference type="ChEBI" id="CHEBI:58435"/>
        <dbReference type="ChEBI" id="CHEBI:58525"/>
        <dbReference type="EC" id="5.3.1.16"/>
    </reaction>
</comment>
<feature type="active site" description="Proton donor" evidence="9">
    <location>
        <position position="128"/>
    </location>
</feature>
<evidence type="ECO:0000256" key="9">
    <source>
        <dbReference type="HAMAP-Rule" id="MF_01014"/>
    </source>
</evidence>
<sequence>MIICPIIELQGGRCVSLHRGRLDEPEIWHVDPLAKAAEFAETGATLMQVTDFDAITGDDSNRELIERIIRETPISVQVAGGIRTRERAAEWLDLGAARVVIGTAAVLNPSIVTETAKFHPDAVVLAVDVYQGHVMSQGWRETSAFEPEAFISHFEDSPLAALSLTDIDADVGDTDATLSLVHRVAASTRHPVLASGMVRGLDDISRLKYAGKVAGAMVGRALFRRQIDLAEALAVASAPTARTADFI</sequence>
<protein>
    <recommendedName>
        <fullName evidence="9">1-(5-phosphoribosyl)-5-[(5-phosphoribosylamino)methylideneamino] imidazole-4-carboxamide isomerase</fullName>
        <ecNumber evidence="9">5.3.1.16</ecNumber>
    </recommendedName>
    <alternativeName>
        <fullName evidence="9">Phosphoribosylformimino-5-aminoimidazole carboxamide ribotide isomerase</fullName>
    </alternativeName>
</protein>
<dbReference type="InterPro" id="IPR011060">
    <property type="entry name" value="RibuloseP-bd_barrel"/>
</dbReference>
<dbReference type="GO" id="GO:0000105">
    <property type="term" value="P:L-histidine biosynthetic process"/>
    <property type="evidence" value="ECO:0007669"/>
    <property type="project" value="UniProtKB-UniRule"/>
</dbReference>
<keyword evidence="8 9" id="KW-0413">Isomerase</keyword>
<dbReference type="HAMAP" id="MF_01014">
    <property type="entry name" value="HisA"/>
    <property type="match status" value="1"/>
</dbReference>
<comment type="pathway">
    <text evidence="3 9">Amino-acid biosynthesis; L-histidine biosynthesis; L-histidine from 5-phospho-alpha-D-ribose 1-diphosphate: step 4/9.</text>
</comment>
<evidence type="ECO:0000256" key="2">
    <source>
        <dbReference type="ARBA" id="ARBA00004496"/>
    </source>
</evidence>
<name>A0A7Z0KYH1_9RHOB</name>
<dbReference type="CDD" id="cd04732">
    <property type="entry name" value="HisA"/>
    <property type="match status" value="1"/>
</dbReference>
<dbReference type="EC" id="5.3.1.16" evidence="9"/>
<comment type="subcellular location">
    <subcellularLocation>
        <location evidence="2 9">Cytoplasm</location>
    </subcellularLocation>
</comment>
<evidence type="ECO:0000313" key="11">
    <source>
        <dbReference type="EMBL" id="NYS23378.1"/>
    </source>
</evidence>
<dbReference type="Gene3D" id="3.20.20.70">
    <property type="entry name" value="Aldolase class I"/>
    <property type="match status" value="1"/>
</dbReference>
<evidence type="ECO:0000256" key="5">
    <source>
        <dbReference type="ARBA" id="ARBA00022490"/>
    </source>
</evidence>
<dbReference type="RefSeq" id="WP_179904087.1">
    <property type="nucleotide sequence ID" value="NZ_JACBXS010000001.1"/>
</dbReference>
<dbReference type="GO" id="GO:0000162">
    <property type="term" value="P:L-tryptophan biosynthetic process"/>
    <property type="evidence" value="ECO:0007669"/>
    <property type="project" value="TreeGrafter"/>
</dbReference>
<comment type="similarity">
    <text evidence="4 9 10">Belongs to the HisA/HisF family.</text>
</comment>
<dbReference type="PANTHER" id="PTHR43090">
    <property type="entry name" value="1-(5-PHOSPHORIBOSYL)-5-[(5-PHOSPHORIBOSYLAMINO)METHYLIDENEAMINO] IMIDAZOLE-4-CARBOXAMIDE ISOMERASE"/>
    <property type="match status" value="1"/>
</dbReference>
<dbReference type="UniPathway" id="UPA00031">
    <property type="reaction ID" value="UER00009"/>
</dbReference>
<evidence type="ECO:0000256" key="4">
    <source>
        <dbReference type="ARBA" id="ARBA00009667"/>
    </source>
</evidence>
<dbReference type="InterPro" id="IPR013785">
    <property type="entry name" value="Aldolase_TIM"/>
</dbReference>
<reference evidence="11 12" key="1">
    <citation type="journal article" date="2000" name="Arch. Microbiol.">
        <title>Rhodobaca bogoriensis gen. nov. and sp. nov., an alkaliphilic purple nonsulfur bacterium from African Rift Valley soda lakes.</title>
        <authorList>
            <person name="Milford A.D."/>
            <person name="Achenbach L.A."/>
            <person name="Jung D.O."/>
            <person name="Madigan M.T."/>
        </authorList>
    </citation>
    <scope>NUCLEOTIDE SEQUENCE [LARGE SCALE GENOMIC DNA]</scope>
    <source>
        <strain evidence="11 12">2376</strain>
    </source>
</reference>
<dbReference type="InterPro" id="IPR006062">
    <property type="entry name" value="His_biosynth"/>
</dbReference>